<proteinExistence type="predicted"/>
<dbReference type="InterPro" id="IPR001611">
    <property type="entry name" value="Leu-rich_rpt"/>
</dbReference>
<dbReference type="PROSITE" id="PS51450">
    <property type="entry name" value="LRR"/>
    <property type="match status" value="1"/>
</dbReference>
<reference evidence="3 4" key="1">
    <citation type="submission" date="2023-08" db="EMBL/GenBank/DDBJ databases">
        <title>A Necator americanus chromosomal reference genome.</title>
        <authorList>
            <person name="Ilik V."/>
            <person name="Petrzelkova K.J."/>
            <person name="Pardy F."/>
            <person name="Fuh T."/>
            <person name="Niatou-Singa F.S."/>
            <person name="Gouil Q."/>
            <person name="Baker L."/>
            <person name="Ritchie M.E."/>
            <person name="Jex A.R."/>
            <person name="Gazzola D."/>
            <person name="Li H."/>
            <person name="Toshio Fujiwara R."/>
            <person name="Zhan B."/>
            <person name="Aroian R.V."/>
            <person name="Pafco B."/>
            <person name="Schwarz E.M."/>
        </authorList>
    </citation>
    <scope>NUCLEOTIDE SEQUENCE [LARGE SCALE GENOMIC DNA]</scope>
    <source>
        <strain evidence="3 4">Aroian</strain>
        <tissue evidence="3">Whole animal</tissue>
    </source>
</reference>
<dbReference type="SUPFAM" id="SSF47954">
    <property type="entry name" value="Cyclin-like"/>
    <property type="match status" value="2"/>
</dbReference>
<evidence type="ECO:0000313" key="4">
    <source>
        <dbReference type="Proteomes" id="UP001303046"/>
    </source>
</evidence>
<keyword evidence="4" id="KW-1185">Reference proteome</keyword>
<dbReference type="SUPFAM" id="SSF52058">
    <property type="entry name" value="L domain-like"/>
    <property type="match status" value="1"/>
</dbReference>
<feature type="domain" description="Cyclin N-terminal" evidence="2">
    <location>
        <begin position="468"/>
        <end position="575"/>
    </location>
</feature>
<name>A0ABR1DDM7_NECAM</name>
<comment type="caution">
    <text evidence="3">The sequence shown here is derived from an EMBL/GenBank/DDBJ whole genome shotgun (WGS) entry which is preliminary data.</text>
</comment>
<dbReference type="Gene3D" id="1.10.472.10">
    <property type="entry name" value="Cyclin-like"/>
    <property type="match status" value="2"/>
</dbReference>
<evidence type="ECO:0000259" key="2">
    <source>
        <dbReference type="Pfam" id="PF00134"/>
    </source>
</evidence>
<dbReference type="InterPro" id="IPR036915">
    <property type="entry name" value="Cyclin-like_sf"/>
</dbReference>
<dbReference type="InterPro" id="IPR032675">
    <property type="entry name" value="LRR_dom_sf"/>
</dbReference>
<dbReference type="InterPro" id="IPR006671">
    <property type="entry name" value="Cyclin_N"/>
</dbReference>
<dbReference type="InterPro" id="IPR029071">
    <property type="entry name" value="Ubiquitin-like_domsf"/>
</dbReference>
<dbReference type="InterPro" id="IPR044079">
    <property type="entry name" value="Ubl_TBCE"/>
</dbReference>
<dbReference type="Gene3D" id="3.10.20.90">
    <property type="entry name" value="Phosphatidylinositol 3-kinase Catalytic Subunit, Chain A, domain 1"/>
    <property type="match status" value="1"/>
</dbReference>
<evidence type="ECO:0000313" key="3">
    <source>
        <dbReference type="EMBL" id="KAK6748437.1"/>
    </source>
</evidence>
<dbReference type="Pfam" id="PF00134">
    <property type="entry name" value="Cyclin_N"/>
    <property type="match status" value="1"/>
</dbReference>
<dbReference type="Gene3D" id="3.80.10.10">
    <property type="entry name" value="Ribonuclease Inhibitor"/>
    <property type="match status" value="2"/>
</dbReference>
<dbReference type="InterPro" id="IPR043198">
    <property type="entry name" value="Cyclin/Ssn8"/>
</dbReference>
<dbReference type="EMBL" id="JAVFWL010000004">
    <property type="protein sequence ID" value="KAK6748437.1"/>
    <property type="molecule type" value="Genomic_DNA"/>
</dbReference>
<accession>A0ABR1DDM7</accession>
<sequence>MGRSASGKTRWACEWRAVFHYEHSERRISDDIDENVFVVSTKAVELVGMQSTSMKQSNVYRLCHIVLEGCCVAKPPPRTCAPFKICVSLNLFNNLLRRWDDVHEILKYFPALKELDLRKNHMEQAEAGPPWQDVDHLRDLIVSGCELTSESAFNILHFLPRLQNIFAVANRFTSFRIPNLAENITSLDIGSNPIRCFSNISGNLNRLEKLSVADCNMEKIVLRDDQFPNLCILNIKDNLISEWSSINQLQKIPKLSVLYMDCENLNCVSGIDVHEVVIAKLSGLIDLNRFQVSSVERQSAEVRFLDKYFTVEEDLKNDHVGDIERLKKIHGTGAAATKSRGLDVLAMSICYEGKTVKRRLPLAITVQKLTEMVGRVFSVNEVNLKLKLDKGEYQVELDNPMRPLDFYSPEPDDVIPQASAEQELSCESYQAALKSDTAPRPSVELSCIWSVLKAMSSQSIVKPTPKHVYIHLIRCGVRLSAKNRTVCSAIMMMHRLLEREIGSIVCNYTLATTCLVLATKSEEDRDIGVRDAINASHRILHPDGDPAKLDDYMYEVRKGISELTFVVIRELNFDLSFGHPFDLLAAYIDILRSWMPNEFLQHPIADSCSTMLRDCYSNPDFVLSHSSSSLAIAVISLVLKGIDIDVPYSRDWYEVLHKSMTEQRLRKIEGEIVRDVYGLELRNE</sequence>
<dbReference type="Proteomes" id="UP001303046">
    <property type="component" value="Unassembled WGS sequence"/>
</dbReference>
<dbReference type="PANTHER" id="PTHR10026">
    <property type="entry name" value="CYCLIN"/>
    <property type="match status" value="1"/>
</dbReference>
<evidence type="ECO:0000256" key="1">
    <source>
        <dbReference type="ARBA" id="ARBA00023127"/>
    </source>
</evidence>
<dbReference type="SUPFAM" id="SSF54236">
    <property type="entry name" value="Ubiquitin-like"/>
    <property type="match status" value="1"/>
</dbReference>
<organism evidence="3 4">
    <name type="scientific">Necator americanus</name>
    <name type="common">Human hookworm</name>
    <dbReference type="NCBI Taxonomy" id="51031"/>
    <lineage>
        <taxon>Eukaryota</taxon>
        <taxon>Metazoa</taxon>
        <taxon>Ecdysozoa</taxon>
        <taxon>Nematoda</taxon>
        <taxon>Chromadorea</taxon>
        <taxon>Rhabditida</taxon>
        <taxon>Rhabditina</taxon>
        <taxon>Rhabditomorpha</taxon>
        <taxon>Strongyloidea</taxon>
        <taxon>Ancylostomatidae</taxon>
        <taxon>Bunostominae</taxon>
        <taxon>Necator</taxon>
    </lineage>
</organism>
<dbReference type="CDD" id="cd17044">
    <property type="entry name" value="Ubl_TBCE"/>
    <property type="match status" value="1"/>
</dbReference>
<gene>
    <name evidence="3" type="primary">Necator_chrIV.g14499</name>
    <name evidence="3" type="ORF">RB195_001205</name>
</gene>
<protein>
    <recommendedName>
        <fullName evidence="2">Cyclin N-terminal domain-containing protein</fullName>
    </recommendedName>
</protein>
<keyword evidence="1" id="KW-0195">Cyclin</keyword>